<keyword evidence="2" id="KW-0813">Transport</keyword>
<dbReference type="Gene3D" id="3.40.190.170">
    <property type="entry name" value="Bacterial extracellular solute-binding protein, family 7"/>
    <property type="match status" value="1"/>
</dbReference>
<dbReference type="InterPro" id="IPR004682">
    <property type="entry name" value="TRAP_DctP"/>
</dbReference>
<dbReference type="GO" id="GO:0055085">
    <property type="term" value="P:transmembrane transport"/>
    <property type="evidence" value="ECO:0007669"/>
    <property type="project" value="InterPro"/>
</dbReference>
<feature type="coiled-coil region" evidence="4">
    <location>
        <begin position="338"/>
        <end position="365"/>
    </location>
</feature>
<name>A0A2V3W038_9BACI</name>
<dbReference type="InterPro" id="IPR018389">
    <property type="entry name" value="DctP_fam"/>
</dbReference>
<evidence type="ECO:0000256" key="4">
    <source>
        <dbReference type="SAM" id="Coils"/>
    </source>
</evidence>
<evidence type="ECO:0000256" key="5">
    <source>
        <dbReference type="SAM" id="SignalP"/>
    </source>
</evidence>
<comment type="similarity">
    <text evidence="1">Belongs to the bacterial solute-binding protein 7 family.</text>
</comment>
<dbReference type="EMBL" id="QJJQ01000005">
    <property type="protein sequence ID" value="PXW87422.1"/>
    <property type="molecule type" value="Genomic_DNA"/>
</dbReference>
<accession>A0A2V3W038</accession>
<evidence type="ECO:0000313" key="7">
    <source>
        <dbReference type="Proteomes" id="UP000247978"/>
    </source>
</evidence>
<dbReference type="PIRSF" id="PIRSF006470">
    <property type="entry name" value="DctB"/>
    <property type="match status" value="1"/>
</dbReference>
<organism evidence="6 7">
    <name type="scientific">Pseudogracilibacillus auburnensis</name>
    <dbReference type="NCBI Taxonomy" id="1494959"/>
    <lineage>
        <taxon>Bacteria</taxon>
        <taxon>Bacillati</taxon>
        <taxon>Bacillota</taxon>
        <taxon>Bacilli</taxon>
        <taxon>Bacillales</taxon>
        <taxon>Bacillaceae</taxon>
        <taxon>Pseudogracilibacillus</taxon>
    </lineage>
</organism>
<keyword evidence="3 5" id="KW-0732">Signal</keyword>
<proteinExistence type="inferred from homology"/>
<dbReference type="InterPro" id="IPR038404">
    <property type="entry name" value="TRAP_DctP_sf"/>
</dbReference>
<dbReference type="OrthoDB" id="9776801at2"/>
<dbReference type="AlphaFoldDB" id="A0A2V3W038"/>
<evidence type="ECO:0000256" key="1">
    <source>
        <dbReference type="ARBA" id="ARBA00009023"/>
    </source>
</evidence>
<dbReference type="GO" id="GO:0030288">
    <property type="term" value="C:outer membrane-bounded periplasmic space"/>
    <property type="evidence" value="ECO:0007669"/>
    <property type="project" value="InterPro"/>
</dbReference>
<evidence type="ECO:0000313" key="6">
    <source>
        <dbReference type="EMBL" id="PXW87422.1"/>
    </source>
</evidence>
<keyword evidence="6" id="KW-0675">Receptor</keyword>
<protein>
    <submittedName>
        <fullName evidence="6">Tripartite ATP-independent transporter DctP family solute receptor</fullName>
    </submittedName>
</protein>
<sequence length="368" mass="41144">MFNKKGLYVFMLMFVLSIALIACGGDSDDAGNGADTDAETDSGNDDAAASGEQINLKFAHEEGQGDVQDLYANKFKELIEEKSDGNITVDVYTAGQLGSNMDVLQSLQTGAIEIAITSPGFSGDVIPESQIMAIPFLFSDNLEVNKKVLNESEALYGPLAEKYEEKGITPFKFWLEGFMWWTANKEITTPDDMKGVKMRTMPTSLIIKSYELMGANPTPTDSGEIYTMLQTKGIDGQENPLFYVYSSNFHEVQDYLMDSKHHIYTTVTAANQDFFEGLSQENQDLIREVVQEVNDWSFDMQDEEAEKALEGIKTEDIEIVELTSEQRQAFKELSLDAREEYKKESDAAKEIIETLEKEIEEAEAELGE</sequence>
<keyword evidence="7" id="KW-1185">Reference proteome</keyword>
<dbReference type="RefSeq" id="WP_110395017.1">
    <property type="nucleotide sequence ID" value="NZ_JBHUHB010000001.1"/>
</dbReference>
<reference evidence="6 7" key="1">
    <citation type="submission" date="2018-05" db="EMBL/GenBank/DDBJ databases">
        <title>Genomic Encyclopedia of Type Strains, Phase IV (KMG-IV): sequencing the most valuable type-strain genomes for metagenomic binning, comparative biology and taxonomic classification.</title>
        <authorList>
            <person name="Goeker M."/>
        </authorList>
    </citation>
    <scope>NUCLEOTIDE SEQUENCE [LARGE SCALE GENOMIC DNA]</scope>
    <source>
        <strain evidence="6 7">DSM 28556</strain>
    </source>
</reference>
<dbReference type="NCBIfam" id="NF037995">
    <property type="entry name" value="TRAP_S1"/>
    <property type="match status" value="1"/>
</dbReference>
<evidence type="ECO:0000256" key="2">
    <source>
        <dbReference type="ARBA" id="ARBA00022448"/>
    </source>
</evidence>
<evidence type="ECO:0000256" key="3">
    <source>
        <dbReference type="ARBA" id="ARBA00022729"/>
    </source>
</evidence>
<dbReference type="PANTHER" id="PTHR33376">
    <property type="match status" value="1"/>
</dbReference>
<dbReference type="NCBIfam" id="TIGR00787">
    <property type="entry name" value="dctP"/>
    <property type="match status" value="1"/>
</dbReference>
<dbReference type="Pfam" id="PF03480">
    <property type="entry name" value="DctP"/>
    <property type="match status" value="1"/>
</dbReference>
<dbReference type="PROSITE" id="PS51257">
    <property type="entry name" value="PROKAR_LIPOPROTEIN"/>
    <property type="match status" value="1"/>
</dbReference>
<comment type="caution">
    <text evidence="6">The sequence shown here is derived from an EMBL/GenBank/DDBJ whole genome shotgun (WGS) entry which is preliminary data.</text>
</comment>
<keyword evidence="4" id="KW-0175">Coiled coil</keyword>
<feature type="signal peptide" evidence="5">
    <location>
        <begin position="1"/>
        <end position="24"/>
    </location>
</feature>
<feature type="chain" id="PRO_5039142288" evidence="5">
    <location>
        <begin position="25"/>
        <end position="368"/>
    </location>
</feature>
<gene>
    <name evidence="6" type="ORF">DFR56_10561</name>
</gene>
<dbReference type="PANTHER" id="PTHR33376:SF7">
    <property type="entry name" value="C4-DICARBOXYLATE-BINDING PROTEIN DCTB"/>
    <property type="match status" value="1"/>
</dbReference>
<dbReference type="Proteomes" id="UP000247978">
    <property type="component" value="Unassembled WGS sequence"/>
</dbReference>